<reference evidence="2" key="1">
    <citation type="journal article" date="2014" name="Front. Microbiol.">
        <title>High frequency of phylogenetically diverse reductive dehalogenase-homologous genes in deep subseafloor sedimentary metagenomes.</title>
        <authorList>
            <person name="Kawai M."/>
            <person name="Futagami T."/>
            <person name="Toyoda A."/>
            <person name="Takaki Y."/>
            <person name="Nishi S."/>
            <person name="Hori S."/>
            <person name="Arai W."/>
            <person name="Tsubouchi T."/>
            <person name="Morono Y."/>
            <person name="Uchiyama I."/>
            <person name="Ito T."/>
            <person name="Fujiyama A."/>
            <person name="Inagaki F."/>
            <person name="Takami H."/>
        </authorList>
    </citation>
    <scope>NUCLEOTIDE SEQUENCE</scope>
    <source>
        <strain evidence="2">Expedition CK06-06</strain>
    </source>
</reference>
<evidence type="ECO:0000259" key="1">
    <source>
        <dbReference type="PROSITE" id="PS51459"/>
    </source>
</evidence>
<dbReference type="InterPro" id="IPR036388">
    <property type="entry name" value="WH-like_DNA-bd_sf"/>
</dbReference>
<dbReference type="AlphaFoldDB" id="X0ZBC0"/>
<dbReference type="PANTHER" id="PTHR13504:SF38">
    <property type="entry name" value="FIDO DOMAIN-CONTAINING PROTEIN"/>
    <property type="match status" value="1"/>
</dbReference>
<organism evidence="2">
    <name type="scientific">marine sediment metagenome</name>
    <dbReference type="NCBI Taxonomy" id="412755"/>
    <lineage>
        <taxon>unclassified sequences</taxon>
        <taxon>metagenomes</taxon>
        <taxon>ecological metagenomes</taxon>
    </lineage>
</organism>
<gene>
    <name evidence="2" type="ORF">S01H4_13511</name>
</gene>
<dbReference type="Gene3D" id="1.10.10.10">
    <property type="entry name" value="Winged helix-like DNA-binding domain superfamily/Winged helix DNA-binding domain"/>
    <property type="match status" value="1"/>
</dbReference>
<dbReference type="InterPro" id="IPR036597">
    <property type="entry name" value="Fido-like_dom_sf"/>
</dbReference>
<dbReference type="PANTHER" id="PTHR13504">
    <property type="entry name" value="FIDO DOMAIN-CONTAINING PROTEIN DDB_G0283145"/>
    <property type="match status" value="1"/>
</dbReference>
<dbReference type="EMBL" id="BART01005950">
    <property type="protein sequence ID" value="GAG55547.1"/>
    <property type="molecule type" value="Genomic_DNA"/>
</dbReference>
<comment type="caution">
    <text evidence="2">The sequence shown here is derived from an EMBL/GenBank/DDBJ whole genome shotgun (WGS) entry which is preliminary data.</text>
</comment>
<protein>
    <recommendedName>
        <fullName evidence="1">Fido domain-containing protein</fullName>
    </recommendedName>
</protein>
<feature type="domain" description="Fido" evidence="1">
    <location>
        <begin position="1"/>
        <end position="142"/>
    </location>
</feature>
<dbReference type="InterPro" id="IPR036390">
    <property type="entry name" value="WH_DNA-bd_sf"/>
</dbReference>
<dbReference type="Gene3D" id="1.10.3290.10">
    <property type="entry name" value="Fido-like domain"/>
    <property type="match status" value="1"/>
</dbReference>
<accession>X0ZBC0</accession>
<proteinExistence type="predicted"/>
<dbReference type="PROSITE" id="PS51459">
    <property type="entry name" value="FIDO"/>
    <property type="match status" value="1"/>
</dbReference>
<dbReference type="Pfam" id="PF02661">
    <property type="entry name" value="Fic"/>
    <property type="match status" value="1"/>
</dbReference>
<dbReference type="SUPFAM" id="SSF46785">
    <property type="entry name" value="Winged helix' DNA-binding domain"/>
    <property type="match status" value="1"/>
</dbReference>
<name>X0ZBC0_9ZZZZ</name>
<dbReference type="InterPro" id="IPR003812">
    <property type="entry name" value="Fido"/>
</dbReference>
<dbReference type="InterPro" id="IPR040198">
    <property type="entry name" value="Fido_containing"/>
</dbReference>
<evidence type="ECO:0000313" key="2">
    <source>
        <dbReference type="EMBL" id="GAG55547.1"/>
    </source>
</evidence>
<dbReference type="SUPFAM" id="SSF140931">
    <property type="entry name" value="Fic-like"/>
    <property type="match status" value="1"/>
</dbReference>
<sequence length="233" mass="26611">MLTKDTLDNPGDSGVYRDRYVVVANGLTGEVFFRPPKNEDVPRLTRDLVKWINSEGAKELDPIMAAGIFHYEFVRIHPFVDGNGRVARVLATLILYLRGFDTKQFFCLDDYYDSDRQSYYGALQGVDQRTLDLTNWLEYFVEGVNVSIEEVKKRVTKLSSERLRRAREGQIALTERQMQIVAFVNQNGRITIGDISRMFKITRQAALKEVSKLLGLDVVKLRGKGRGAHYVLA</sequence>